<dbReference type="PANTHER" id="PTHR30217:SF10">
    <property type="entry name" value="23S RRNA 5-HYDROXYCYTIDINE C2501 SYNTHASE"/>
    <property type="match status" value="1"/>
</dbReference>
<dbReference type="GO" id="GO:0008233">
    <property type="term" value="F:peptidase activity"/>
    <property type="evidence" value="ECO:0007669"/>
    <property type="project" value="UniProtKB-KW"/>
</dbReference>
<keyword evidence="2" id="KW-0645">Protease</keyword>
<accession>A0A840UVG4</accession>
<proteinExistence type="predicted"/>
<dbReference type="PANTHER" id="PTHR30217">
    <property type="entry name" value="PEPTIDASE U32 FAMILY"/>
    <property type="match status" value="1"/>
</dbReference>
<gene>
    <name evidence="2" type="ORF">HNQ81_001110</name>
</gene>
<keyword evidence="2" id="KW-0378">Hydrolase</keyword>
<dbReference type="EC" id="3.4.-.-" evidence="2"/>
<dbReference type="Pfam" id="PF01136">
    <property type="entry name" value="Peptidase_U32"/>
    <property type="match status" value="1"/>
</dbReference>
<dbReference type="Proteomes" id="UP000539642">
    <property type="component" value="Unassembled WGS sequence"/>
</dbReference>
<evidence type="ECO:0000313" key="3">
    <source>
        <dbReference type="Proteomes" id="UP000539642"/>
    </source>
</evidence>
<sequence length="628" mass="69419">MPTARHPGMDPEKSPFPSHPVELLAPARDLDCGIAAIDHGADAVYIGAPRYSARAAAGNDLAVIERLARYAHRYFARVYVALNTLLTDAELQEAAALAHDVWNAGADALIIQDMGLLECDLPPIALHASTQTDNRTVDKVRFLQQVGFSQVVLARELSLAEIGAIRAATTIPLECFVHGALCVCYSGRCYISDKVLGRSANRGECAQFCRHRYSLRDGSGKKLGRDRYFLSLKDLDLSQHLRELLAAGVSSFKIEGRLKDERYVKNVTAAYRLILDRLLEADGDRRRSSSGRCRFDFVPDPIRTFSRSGTDYFLVDRRNRPGSIDSPKATGQPVGTVDKVERQYFTIDTEMEINNGDGLCFFDRQGTLVGMKANRVEGSRIYPQEMAAIEPGTRIYRNFDSAFTRRLAASRDCRKIGIDLRVEETATGLRCVVFDEDGCTTTVAMPLEKIAAIAPGRIDEVVRRQMGKSGGTVFSVRHVAVAVDSSIHVPAAALNDLRRTALASHVETRLARHQRPTRKKEVGTAVWPAAETASLANITNERARCFYRRHGVTTFPPSAAALEMADDAPLMTCRYCLKRQLGICPKDNKDNAEIPEPLTLCDNTGCYELRFDCGRCEMLVLQSKKASP</sequence>
<dbReference type="Pfam" id="PF12392">
    <property type="entry name" value="DUF3656"/>
    <property type="match status" value="1"/>
</dbReference>
<dbReference type="RefSeq" id="WP_205240290.1">
    <property type="nucleotide sequence ID" value="NZ_JAFFQB010000028.1"/>
</dbReference>
<evidence type="ECO:0000313" key="2">
    <source>
        <dbReference type="EMBL" id="MBB5347394.1"/>
    </source>
</evidence>
<dbReference type="InterPro" id="IPR020988">
    <property type="entry name" value="Pept_U32_collagenase"/>
</dbReference>
<dbReference type="GO" id="GO:0006508">
    <property type="term" value="P:proteolysis"/>
    <property type="evidence" value="ECO:0007669"/>
    <property type="project" value="UniProtKB-KW"/>
</dbReference>
<feature type="domain" description="Peptidase U32 collagenase" evidence="1">
    <location>
        <begin position="395"/>
        <end position="509"/>
    </location>
</feature>
<evidence type="ECO:0000259" key="1">
    <source>
        <dbReference type="Pfam" id="PF12392"/>
    </source>
</evidence>
<comment type="caution">
    <text evidence="2">The sequence shown here is derived from an EMBL/GenBank/DDBJ whole genome shotgun (WGS) entry which is preliminary data.</text>
</comment>
<dbReference type="PROSITE" id="PS01276">
    <property type="entry name" value="PEPTIDASE_U32"/>
    <property type="match status" value="1"/>
</dbReference>
<organism evidence="2 3">
    <name type="scientific">Desulfoprunum benzoelyticum</name>
    <dbReference type="NCBI Taxonomy" id="1506996"/>
    <lineage>
        <taxon>Bacteria</taxon>
        <taxon>Pseudomonadati</taxon>
        <taxon>Thermodesulfobacteriota</taxon>
        <taxon>Desulfobulbia</taxon>
        <taxon>Desulfobulbales</taxon>
        <taxon>Desulfobulbaceae</taxon>
        <taxon>Desulfoprunum</taxon>
    </lineage>
</organism>
<protein>
    <submittedName>
        <fullName evidence="2">Putative protease</fullName>
        <ecNumber evidence="2">3.4.-.-</ecNumber>
    </submittedName>
</protein>
<keyword evidence="3" id="KW-1185">Reference proteome</keyword>
<dbReference type="InterPro" id="IPR051454">
    <property type="entry name" value="RNA/ubiquinone_mod_enzymes"/>
</dbReference>
<reference evidence="2 3" key="1">
    <citation type="submission" date="2020-08" db="EMBL/GenBank/DDBJ databases">
        <title>Genomic Encyclopedia of Type Strains, Phase IV (KMG-IV): sequencing the most valuable type-strain genomes for metagenomic binning, comparative biology and taxonomic classification.</title>
        <authorList>
            <person name="Goeker M."/>
        </authorList>
    </citation>
    <scope>NUCLEOTIDE SEQUENCE [LARGE SCALE GENOMIC DNA]</scope>
    <source>
        <strain evidence="2 3">DSM 28570</strain>
    </source>
</reference>
<dbReference type="AlphaFoldDB" id="A0A840UVG4"/>
<name>A0A840UVG4_9BACT</name>
<dbReference type="InterPro" id="IPR001539">
    <property type="entry name" value="Peptidase_U32"/>
</dbReference>
<dbReference type="EMBL" id="JACHEO010000004">
    <property type="protein sequence ID" value="MBB5347394.1"/>
    <property type="molecule type" value="Genomic_DNA"/>
</dbReference>